<organism evidence="1 2">
    <name type="scientific">Solanum tuberosum</name>
    <name type="common">Potato</name>
    <dbReference type="NCBI Taxonomy" id="4113"/>
    <lineage>
        <taxon>Eukaryota</taxon>
        <taxon>Viridiplantae</taxon>
        <taxon>Streptophyta</taxon>
        <taxon>Embryophyta</taxon>
        <taxon>Tracheophyta</taxon>
        <taxon>Spermatophyta</taxon>
        <taxon>Magnoliopsida</taxon>
        <taxon>eudicotyledons</taxon>
        <taxon>Gunneridae</taxon>
        <taxon>Pentapetalae</taxon>
        <taxon>asterids</taxon>
        <taxon>lamiids</taxon>
        <taxon>Solanales</taxon>
        <taxon>Solanaceae</taxon>
        <taxon>Solanoideae</taxon>
        <taxon>Solaneae</taxon>
        <taxon>Solanum</taxon>
    </lineage>
</organism>
<dbReference type="Proteomes" id="UP000011115">
    <property type="component" value="Unassembled WGS sequence"/>
</dbReference>
<dbReference type="PANTHER" id="PTHR33180">
    <property type="entry name" value="PHOTOSYSTEM II CP43 REACTION CENTER PROTEIN"/>
    <property type="match status" value="1"/>
</dbReference>
<dbReference type="Gramene" id="PGSC0003DMT400091749">
    <property type="protein sequence ID" value="PGSC0003DMT400091749"/>
    <property type="gene ID" value="PGSC0003DMG400041320"/>
</dbReference>
<keyword evidence="2" id="KW-1185">Reference proteome</keyword>
<sequence length="192" mass="21932">MHLCQQMRVGNQLEDLMVMADVVVVAHLVCNNIYMCRVCQALKEKINSVIEMSSRRVVERFRDAMLYRPKLQNLKLLKAKAKSTIPEDSVPALAPHVAPVPPIIPPPRLLNRLKGDGLQTILEEKLLSTEGLEGKYSDVRDTLHFHRFETFTRPRGPYIPSWVWEFYTTYGDLVPKSKKKASEFGPVKSVMV</sequence>
<protein>
    <submittedName>
        <fullName evidence="1">Uncharacterized protein</fullName>
    </submittedName>
</protein>
<evidence type="ECO:0000313" key="1">
    <source>
        <dbReference type="EnsemblPlants" id="PGSC0003DMT400091749"/>
    </source>
</evidence>
<dbReference type="InParanoid" id="M1DNB5"/>
<dbReference type="AlphaFoldDB" id="M1DNB5"/>
<reference evidence="1" key="2">
    <citation type="submission" date="2015-06" db="UniProtKB">
        <authorList>
            <consortium name="EnsemblPlants"/>
        </authorList>
    </citation>
    <scope>IDENTIFICATION</scope>
    <source>
        <strain evidence="1">DM1-3 516 R44</strain>
    </source>
</reference>
<evidence type="ECO:0000313" key="2">
    <source>
        <dbReference type="Proteomes" id="UP000011115"/>
    </source>
</evidence>
<name>M1DNB5_SOLTU</name>
<reference evidence="2" key="1">
    <citation type="journal article" date="2011" name="Nature">
        <title>Genome sequence and analysis of the tuber crop potato.</title>
        <authorList>
            <consortium name="The Potato Genome Sequencing Consortium"/>
        </authorList>
    </citation>
    <scope>NUCLEOTIDE SEQUENCE [LARGE SCALE GENOMIC DNA]</scope>
    <source>
        <strain evidence="2">cv. DM1-3 516 R44</strain>
    </source>
</reference>
<accession>M1DNB5</accession>
<dbReference type="PANTHER" id="PTHR33180:SF31">
    <property type="entry name" value="POLYPROTEIN PROTEIN"/>
    <property type="match status" value="1"/>
</dbReference>
<dbReference type="HOGENOM" id="CLU_1417380_0_0_1"/>
<proteinExistence type="predicted"/>
<dbReference type="PaxDb" id="4113-PGSC0003DMT400091749"/>
<dbReference type="EnsemblPlants" id="PGSC0003DMT400091749">
    <property type="protein sequence ID" value="PGSC0003DMT400091749"/>
    <property type="gene ID" value="PGSC0003DMG400041320"/>
</dbReference>